<evidence type="ECO:0000313" key="3">
    <source>
        <dbReference type="Proteomes" id="UP000758155"/>
    </source>
</evidence>
<dbReference type="EMBL" id="SWKV01000044">
    <property type="protein sequence ID" value="KAF3037259.1"/>
    <property type="molecule type" value="Genomic_DNA"/>
</dbReference>
<dbReference type="OrthoDB" id="4161589at2759"/>
<accession>A0A9P4WNK6</accession>
<dbReference type="Proteomes" id="UP000758155">
    <property type="component" value="Unassembled WGS sequence"/>
</dbReference>
<dbReference type="PANTHER" id="PTHR37012">
    <property type="entry name" value="B-ZIP TRANSCRIPTION FACTOR (EUROFUNG)-RELATED"/>
    <property type="match status" value="1"/>
</dbReference>
<evidence type="ECO:0000256" key="1">
    <source>
        <dbReference type="SAM" id="MobiDB-lite"/>
    </source>
</evidence>
<gene>
    <name evidence="2" type="ORF">E8E12_007483</name>
</gene>
<feature type="compositionally biased region" description="Basic and acidic residues" evidence="1">
    <location>
        <begin position="50"/>
        <end position="67"/>
    </location>
</feature>
<dbReference type="Gene3D" id="1.20.5.170">
    <property type="match status" value="1"/>
</dbReference>
<dbReference type="AlphaFoldDB" id="A0A9P4WNK6"/>
<feature type="region of interest" description="Disordered" evidence="1">
    <location>
        <begin position="172"/>
        <end position="220"/>
    </location>
</feature>
<keyword evidence="3" id="KW-1185">Reference proteome</keyword>
<feature type="region of interest" description="Disordered" evidence="1">
    <location>
        <begin position="453"/>
        <end position="491"/>
    </location>
</feature>
<dbReference type="Pfam" id="PF11905">
    <property type="entry name" value="DUF3425"/>
    <property type="match status" value="1"/>
</dbReference>
<comment type="caution">
    <text evidence="2">The sequence shown here is derived from an EMBL/GenBank/DDBJ whole genome shotgun (WGS) entry which is preliminary data.</text>
</comment>
<name>A0A9P4WNK6_9PLEO</name>
<dbReference type="InterPro" id="IPR021833">
    <property type="entry name" value="DUF3425"/>
</dbReference>
<reference evidence="2" key="1">
    <citation type="submission" date="2019-04" db="EMBL/GenBank/DDBJ databases">
        <title>Sequencing of skin fungus with MAO and IRED activity.</title>
        <authorList>
            <person name="Marsaioli A.J."/>
            <person name="Bonatto J.M.C."/>
            <person name="Reis Junior O."/>
        </authorList>
    </citation>
    <scope>NUCLEOTIDE SEQUENCE</scope>
    <source>
        <strain evidence="2">28M1</strain>
    </source>
</reference>
<proteinExistence type="predicted"/>
<organism evidence="2 3">
    <name type="scientific">Didymella heteroderae</name>
    <dbReference type="NCBI Taxonomy" id="1769908"/>
    <lineage>
        <taxon>Eukaryota</taxon>
        <taxon>Fungi</taxon>
        <taxon>Dikarya</taxon>
        <taxon>Ascomycota</taxon>
        <taxon>Pezizomycotina</taxon>
        <taxon>Dothideomycetes</taxon>
        <taxon>Pleosporomycetidae</taxon>
        <taxon>Pleosporales</taxon>
        <taxon>Pleosporineae</taxon>
        <taxon>Didymellaceae</taxon>
        <taxon>Didymella</taxon>
    </lineage>
</organism>
<dbReference type="PANTHER" id="PTHR37012:SF2">
    <property type="entry name" value="BZIP DOMAIN-CONTAINING PROTEIN-RELATED"/>
    <property type="match status" value="1"/>
</dbReference>
<feature type="region of interest" description="Disordered" evidence="1">
    <location>
        <begin position="1"/>
        <end position="67"/>
    </location>
</feature>
<evidence type="ECO:0000313" key="2">
    <source>
        <dbReference type="EMBL" id="KAF3037259.1"/>
    </source>
</evidence>
<dbReference type="CDD" id="cd14688">
    <property type="entry name" value="bZIP_YAP"/>
    <property type="match status" value="1"/>
</dbReference>
<evidence type="ECO:0008006" key="4">
    <source>
        <dbReference type="Google" id="ProtNLM"/>
    </source>
</evidence>
<feature type="compositionally biased region" description="Low complexity" evidence="1">
    <location>
        <begin position="453"/>
        <end position="469"/>
    </location>
</feature>
<sequence length="541" mass="60444">MAAVSPSEANSPSSVPREDDSQADAGQPAAKKRRTATTSRGVANLTPEQLARKRANDREAQRAIRERTKTQIDRLNQRIRELENQQPYHDLQIVLREKEAVQAENADIRKRLESVVSIIQPILRTATGGLNELAAAAERSPLPVPPHHQHREVAAPPTDPRQFHATLHDIAAGTPQNGTHSPAGTDASRQWPYPSETPTSHMRGYSHDSPAFEHQRPPPQIQEPYDERMGVEFLLDHNQRRHVDPNLPPPPQLPPSNVCSNGQGQYAPNLVPFLTLPRNIAPTCPLDVILLEFLQDRQARAAEGVPVKTLVGPLYPNFTSLVYPDRAVDAHPLSKLFTDILRTFPDICGWPEQVAIVYIMFLVMRWQIEPTQENYDRLPHWVTPRASQLFTAHPCWFDHLPWPRLRDRLCAQQPFIPFDTFFIPFTTTVSLNWPYEARDVLLPASKIHSNTLSTGSSSVHPSSPFSTHVNAGSPAGPHTPQAAGTPASLSSSMMLPKEDDQWLINPAFETHLRDLNNWSLGPSFRGTFPQLAGAVKIKEGR</sequence>
<protein>
    <recommendedName>
        <fullName evidence="4">BZIP transcription factor</fullName>
    </recommendedName>
</protein>